<dbReference type="NCBIfam" id="TIGR04198">
    <property type="entry name" value="paramyx_RNAcap"/>
    <property type="match status" value="1"/>
</dbReference>
<dbReference type="InterPro" id="IPR016269">
    <property type="entry name" value="RNA-dir_pol_paramyxovirus"/>
</dbReference>
<reference evidence="24" key="1">
    <citation type="journal article" date="2024" name="Microbiome">
        <title>Substantial viral diversity in bats and rodents from East Africa: insights into evolution, recombination, and cocirculation.</title>
        <authorList>
            <person name="Wang D."/>
            <person name="Yang X."/>
            <person name="Ren Z."/>
            <person name="Hu B."/>
            <person name="Zhao H."/>
            <person name="Yang K."/>
            <person name="Shi P."/>
            <person name="Zhang Z."/>
            <person name="Feng Q."/>
            <person name="Nawenja C.V."/>
            <person name="Obanda V."/>
            <person name="Robert K."/>
            <person name="Nalikka B."/>
            <person name="Waruhiu C.N."/>
            <person name="Ochola G.O."/>
            <person name="Onyuok S.O."/>
            <person name="Ochieng H."/>
            <person name="Li B."/>
            <person name="Zhu Y."/>
            <person name="Si H."/>
            <person name="Yin J."/>
            <person name="Kristiansen K."/>
            <person name="Jin X."/>
            <person name="Xu X."/>
            <person name="Xiao M."/>
            <person name="Agwanda B."/>
            <person name="Ommeh S."/>
            <person name="Li J."/>
            <person name="Shi Z.L."/>
        </authorList>
    </citation>
    <scope>NUCLEOTIDE SEQUENCE</scope>
    <source>
        <strain evidence="24">6A/Kenya/19BR163KID/2019</strain>
    </source>
</reference>
<dbReference type="PROSITE" id="PS50526">
    <property type="entry name" value="RDRP_SSRNA_NEG_NONSEG"/>
    <property type="match status" value="1"/>
</dbReference>
<evidence type="ECO:0000256" key="19">
    <source>
        <dbReference type="ARBA" id="ARBA00047370"/>
    </source>
</evidence>
<evidence type="ECO:0000256" key="17">
    <source>
        <dbReference type="ARBA" id="ARBA00024499"/>
    </source>
</evidence>
<evidence type="ECO:0000256" key="3">
    <source>
        <dbReference type="ARBA" id="ARBA00022484"/>
    </source>
</evidence>
<evidence type="ECO:0000259" key="23">
    <source>
        <dbReference type="PROSITE" id="PS51590"/>
    </source>
</evidence>
<dbReference type="GO" id="GO:0030430">
    <property type="term" value="C:host cell cytoplasm"/>
    <property type="evidence" value="ECO:0007669"/>
    <property type="project" value="UniProtKB-SubCell"/>
</dbReference>
<comment type="function">
    <text evidence="21">RNA-directed RNA polymerase that catalyzes the transcription of viral mRNAs, their capping and polyadenylation. The template is composed of the viral RNA tightly encapsidated by the nucleoprotein (N). The viral polymerase binds to the genomic RNA at the 3' leader promoter, and transcribes subsequently all viral mRNAs with a decreasing efficiency. The first gene is the most transcribed, and the last the least transcribed. The viral phosphoprotein acts as a processivity factor. Capping is concomitant with initiation of mRNA transcription. Indeed, a GDP polyribonucleotidyl transferase (PRNTase) adds the cap structure when the nascent RNA chain length has reached few nucleotides. Ribose 2'-O methylation of viral mRNA cap precedes and facilitates subsequent guanine-N-7 methylation, both activities being carried by the viral polymerase. Polyadenylation of mRNAs occur by a stuttering mechanism at a slipery stop site present at the end viral genes. After finishing transcription of a mRNA, the polymerase can resume transcription of the downstream gene.</text>
</comment>
<comment type="function">
    <text evidence="1 21">RNA-directed RNA polymerase that catalyzes the replication of viral genomic RNA. The template is composed of the viral RNA tightly encapsidated by the nucleoprotein (N). The replicase mode is dependent on intracellular N protein concentration. In this mode, the polymerase replicates the whole viral genome without recognizing transcriptional signals, and the replicated genome is not caped or polyadenylated.</text>
</comment>
<reference evidence="24" key="2">
    <citation type="submission" date="2024-02" db="EMBL/GenBank/DDBJ databases">
        <authorList>
            <person name="Hu B."/>
        </authorList>
    </citation>
    <scope>NUCLEOTIDE SEQUENCE</scope>
    <source>
        <strain evidence="24">6A/Kenya/19BR163KID/2019</strain>
    </source>
</reference>
<dbReference type="InterPro" id="IPR026890">
    <property type="entry name" value="Mononeg_mRNAcap"/>
</dbReference>
<evidence type="ECO:0000256" key="14">
    <source>
        <dbReference type="ARBA" id="ARBA00023042"/>
    </source>
</evidence>
<keyword evidence="5 21" id="KW-0507">mRNA processing</keyword>
<comment type="catalytic activity">
    <reaction evidence="17 21">
        <text>a 5'-end (5'-triphosphoguanosine)-(2'-O-methyladenylyl)-adenylyl-cytidylyl-adenosine in mRNA + S-adenosyl-L-methionine = a 5'-end (N(7)-methyl 5'-triphosphoguanosine)-(2'-O-methyladenylyl)-adenylyl-cytidylyl-adenosine in mRNA + S-adenosyl-L-homocysteine</text>
        <dbReference type="Rhea" id="RHEA:65440"/>
        <dbReference type="Rhea" id="RHEA-COMP:16798"/>
        <dbReference type="Rhea" id="RHEA-COMP:16801"/>
        <dbReference type="ChEBI" id="CHEBI:57856"/>
        <dbReference type="ChEBI" id="CHEBI:59789"/>
        <dbReference type="ChEBI" id="CHEBI:156482"/>
        <dbReference type="ChEBI" id="CHEBI:156483"/>
    </reaction>
</comment>
<keyword evidence="6 21" id="KW-0808">Transferase</keyword>
<keyword evidence="21" id="KW-1035">Host cytoplasm</keyword>
<feature type="domain" description="Mononegavirus-type SAM-dependent 2'-O-MTase" evidence="23">
    <location>
        <begin position="1765"/>
        <end position="1972"/>
    </location>
</feature>
<dbReference type="InterPro" id="IPR039736">
    <property type="entry name" value="L_poly_C"/>
</dbReference>
<keyword evidence="9 21" id="KW-0547">Nucleotide-binding</keyword>
<dbReference type="GO" id="GO:0016787">
    <property type="term" value="F:hydrolase activity"/>
    <property type="evidence" value="ECO:0007669"/>
    <property type="project" value="UniProtKB-KW"/>
</dbReference>
<evidence type="ECO:0000256" key="16">
    <source>
        <dbReference type="ARBA" id="ARBA00024494"/>
    </source>
</evidence>
<evidence type="ECO:0000256" key="13">
    <source>
        <dbReference type="ARBA" id="ARBA00022953"/>
    </source>
</evidence>
<dbReference type="PROSITE" id="PS51590">
    <property type="entry name" value="SAM_MT_MNV_L"/>
    <property type="match status" value="1"/>
</dbReference>
<name>A0AAU7E3Y3_9MONO</name>
<evidence type="ECO:0000256" key="8">
    <source>
        <dbReference type="ARBA" id="ARBA00022695"/>
    </source>
</evidence>
<comment type="catalytic activity">
    <reaction evidence="18 21">
        <text>a 5'-end (5'-triphosphoguanosine)-adenylyl-adenylyl-cytidylyl-adenosine in mRNA + S-adenosyl-L-methionine = a 5'-end (5'-triphosphoguanosine)-(2'-O-methyladenylyl)-adenylyl-cytidylyl-adenosine in mRNA + S-adenosyl-L-homocysteine + H(+)</text>
        <dbReference type="Rhea" id="RHEA:65380"/>
        <dbReference type="Rhea" id="RHEA-COMP:16797"/>
        <dbReference type="Rhea" id="RHEA-COMP:16801"/>
        <dbReference type="ChEBI" id="CHEBI:15378"/>
        <dbReference type="ChEBI" id="CHEBI:57856"/>
        <dbReference type="ChEBI" id="CHEBI:59789"/>
        <dbReference type="ChEBI" id="CHEBI:156482"/>
        <dbReference type="ChEBI" id="CHEBI:156484"/>
    </reaction>
</comment>
<accession>A0AAU7E3Y3</accession>
<dbReference type="PIRSF" id="PIRSF000830">
    <property type="entry name" value="RNA_pol_ParamyxoV"/>
    <property type="match status" value="1"/>
</dbReference>
<evidence type="ECO:0000256" key="4">
    <source>
        <dbReference type="ARBA" id="ARBA00022603"/>
    </source>
</evidence>
<evidence type="ECO:0000256" key="18">
    <source>
        <dbReference type="ARBA" id="ARBA00047332"/>
    </source>
</evidence>
<dbReference type="GO" id="GO:0004482">
    <property type="term" value="F:mRNA 5'-cap (guanine-N7-)-methyltransferase activity"/>
    <property type="evidence" value="ECO:0007669"/>
    <property type="project" value="InterPro"/>
</dbReference>
<dbReference type="InterPro" id="IPR014023">
    <property type="entry name" value="Mononeg_RNA_pol_cat"/>
</dbReference>
<keyword evidence="12 21" id="KW-0946">Virion</keyword>
<keyword evidence="14 21" id="KW-0506">mRNA capping</keyword>
<evidence type="ECO:0000256" key="9">
    <source>
        <dbReference type="ARBA" id="ARBA00022741"/>
    </source>
</evidence>
<evidence type="ECO:0000256" key="5">
    <source>
        <dbReference type="ARBA" id="ARBA00022664"/>
    </source>
</evidence>
<keyword evidence="7 21" id="KW-0949">S-adenosyl-L-methionine</keyword>
<dbReference type="Pfam" id="PF14318">
    <property type="entry name" value="Mononeg_mRNAcap"/>
    <property type="match status" value="1"/>
</dbReference>
<evidence type="ECO:0000256" key="2">
    <source>
        <dbReference type="ARBA" id="ARBA00007934"/>
    </source>
</evidence>
<evidence type="ECO:0000256" key="21">
    <source>
        <dbReference type="PIRNR" id="PIRNR000830"/>
    </source>
</evidence>
<evidence type="ECO:0000256" key="12">
    <source>
        <dbReference type="ARBA" id="ARBA00022844"/>
    </source>
</evidence>
<dbReference type="EMBL" id="PP712042">
    <property type="protein sequence ID" value="XBH24250.1"/>
    <property type="molecule type" value="Viral_cRNA"/>
</dbReference>
<comment type="subcellular location">
    <subcellularLocation>
        <location evidence="21">Virion</location>
    </subcellularLocation>
    <subcellularLocation>
        <location evidence="21">Host cytoplasm</location>
    </subcellularLocation>
</comment>
<evidence type="ECO:0000256" key="7">
    <source>
        <dbReference type="ARBA" id="ARBA00022691"/>
    </source>
</evidence>
<evidence type="ECO:0000256" key="1">
    <source>
        <dbReference type="ARBA" id="ARBA00003132"/>
    </source>
</evidence>
<keyword evidence="13 21" id="KW-0693">Viral RNA replication</keyword>
<dbReference type="GO" id="GO:0003968">
    <property type="term" value="F:RNA-directed RNA polymerase activity"/>
    <property type="evidence" value="ECO:0007669"/>
    <property type="project" value="UniProtKB-KW"/>
</dbReference>
<dbReference type="Pfam" id="PF00946">
    <property type="entry name" value="Mononeg_RNA_pol"/>
    <property type="match status" value="1"/>
</dbReference>
<dbReference type="EC" id="3.6.1.-" evidence="21"/>
<comment type="catalytic activity">
    <reaction evidence="16">
        <text>a 5'-end triphospho-adenylyl-adenylyl-cytidylyl-adenosine in mRNA + GDP + H(+) = a 5'-end (5'-triphosphoguanosine)-adenylyl-adenylyl-cytidylyl-adenosine in mRNA + diphosphate</text>
        <dbReference type="Rhea" id="RHEA:65436"/>
        <dbReference type="Rhea" id="RHEA-COMP:16797"/>
        <dbReference type="Rhea" id="RHEA-COMP:16799"/>
        <dbReference type="ChEBI" id="CHEBI:15378"/>
        <dbReference type="ChEBI" id="CHEBI:33019"/>
        <dbReference type="ChEBI" id="CHEBI:58189"/>
        <dbReference type="ChEBI" id="CHEBI:156484"/>
        <dbReference type="ChEBI" id="CHEBI:156503"/>
        <dbReference type="EC" id="2.7.7.88"/>
    </reaction>
</comment>
<comment type="catalytic activity">
    <reaction evidence="21">
        <text>RNA(n) + a ribonucleoside 5'-triphosphate = RNA(n+1) + diphosphate</text>
        <dbReference type="Rhea" id="RHEA:21248"/>
        <dbReference type="Rhea" id="RHEA-COMP:14527"/>
        <dbReference type="Rhea" id="RHEA-COMP:17342"/>
        <dbReference type="ChEBI" id="CHEBI:33019"/>
        <dbReference type="ChEBI" id="CHEBI:61557"/>
        <dbReference type="ChEBI" id="CHEBI:140395"/>
        <dbReference type="EC" id="2.7.7.48"/>
    </reaction>
</comment>
<keyword evidence="15" id="KW-0511">Multifunctional enzyme</keyword>
<sequence>MEENIPESETILYPESHLNSPLVAQRLAAYLEYSGLQHNQLLTDKTVVYNIRRRLNLFGYPTNLKVLQVSGALIRPWVAPNGKYIHIPYPECNLKMFRFTDPRITRRLESVLNHANSTYTMISKNLLDCLNRVRSNGGLVSGLSDDDNQTNTNKIIDLPETMIASQWYEPFLFWFTIKTEMRSCVKTAQGNVLGKRDAPVVIRSESVLIVLNKYLAYIVNHTSKEVYYLTFEMILMMCDVVEGRLMCDIAMNCDPKYGVLLPNVKSLWIFIDGLFTDLGNNTYNIVSLLEPLTLGFLQLRDESPVLAGAFLEHCLTELIEELKANGYTDEADHKTVLHLIRQIFNIDDIHLLAEMFSFFRSFGHPILEAEEAAAKVREHMHKPKVISFEVLMKGHAVFCATIINGFRERHGGAWPPLTLPEHAAQSIKSAQINNEAITDALSITHWKSFCGIKFACFMPLSLDEDLTMYMKDKALAAIAKEWDAPYPVDVMNYRPPSQTTSRRLVDVFINDSQFDPYEMIRYVLSGDYLIDKDFNLSYSLKEKETKRVGRLFAKMNYKMRACQVIAESLIANGVGNFFKDNGMAKDEHSLAKTLHKLSISGVPRNNAYNESVLKLVTGEKSKFGSSIKQAGSHTRTKDPKSAYIDEYTSHPITELPEQYETISTFLTTDLQKFCLNWRAETINIFAERLNEIYGLPGFFNWLHKRLERSTLYVCDPYCPPNLPHHINIEDTPCDHIFIKYPMGGIEGFNQKLWTIATIPFLYLSAYEVGVRIASVVQGDNEAIAITKRVPSTYPYWLKKQESSETAKVYFNRLRYNMGMIGHNLKANETIISSHFFVYSKQIYYDGVALSQSLKSISRCVFWSETIVDESRSACSNIATTMTKAIEKGYSRNVGYAICILKTIQQLMISLDFTINPYMTPDIKNPILGNRQWLIHAALTPAPLGGFNYINMSRIYVRNIGDPVTASLADVKRLIKSNILTPIMLQRIMNQDPGDSSFLDWANDPYSANIPNTQSITKMIKNITARNILIHSPNPMLKGLFHAGTPDEDRLLAIFLMDRQVIIPRAAHEIMDNSISGAREHIAGMLDTTKGLIKSGLRIGGLRSRLVTRIATYDIEQFRRFNELMKVSHINQLIDQDVCSVALAKALRQHMWGHLTRGRIIYGLEVPDILEASHGVFISGHEDCSLCSAGGKNYAWFFTPAMCDLDAVQQPSNAIRVPYVGSTTDERSDIKIGHVRNPSKALKAAIRIATIYTWAFGDNDQSWQEACIIANQRANINLTDLKLITPISTSTNLAHRMRDRSTQVKYSSTSLNRASRYTTISNDNLNFIIDGVKVDTNYVFQQGMLLGLSIIEDKFRHLSNTGALNTVLHLHIIEDCCIVRMTDHPNVVSQNTCPVIQPPQNNKLIFDPSPIIERDQLKLDQQRYRIALVDFTLWSTSDLSRGLAQSLAITIIELVTRSENDHLNEIKSVESDDDIKSLITEFLLVNPKLLGLHLGQAAAIHWGFDIHYRRPRGMYQMIELMHRLLSRASHGSFSVLTNALSHKQVFKRLWDSDLIEPTSGHLLDQQNLIVTAVDFLVECYSIYLHYWLSDECASPQYILCEADEDILTTRYELTQAKHLAMLNDLYNMTDNTPQIRGLTAIEKCRVLRTSLERASRSNDQSFDWNLDDLAIIAYPASLTYIRRGTIKQLRMRSPDPALLTIAESTNSSPIEILTNYTISIPKQEDMPPLYQYPILEVLPDLATFKSCPLLSSSRNEHVDYSHHMYRRVGLNSTSCYKAIELSNHVRGHFDQSSPRLFLGEGSGAMLSTYYNTLGPALSYYNTGVFTDQVRGQREFSPYPAEVALVSKHNGNLNQLSDKISILFNGRPESTWIGDMECYTYILNTVKLGTCSFIHCDIEGTGSKGKLQILQELCHVFSIAVACGSQGSIMILKLMPLGNDWTAELIRVMAEHYEEGYLCFPWYSNPDSTECYLFLKGLKATQVIDPALVYNRLSTRMTHGGTMFYNWVVRTKHLLAHQFLDGSNLSYLTERNIGIISTHLSKLTAMEKYLCGTGFQLNGVKAIKRLSSHDPGYGSRPLKAGLIAAYKELLYTYSMGNNDHHMLQPYPLLEISKIREIVRDIIKKTYILQILDGDCDRISGVLRLVQCLRKGVFFYDLTDRELNYTCPPYIYKKLLSTDLRKQWVFEITVPETKLWWKAIGYSFLM</sequence>
<dbReference type="EC" id="2.1.1.-" evidence="21"/>
<keyword evidence="4 21" id="KW-0489">Methyltransferase</keyword>
<evidence type="ECO:0000256" key="6">
    <source>
        <dbReference type="ARBA" id="ARBA00022679"/>
    </source>
</evidence>
<keyword evidence="3 21" id="KW-0696">RNA-directed RNA polymerase</keyword>
<keyword evidence="10" id="KW-0378">Hydrolase</keyword>
<organism evidence="24">
    <name type="scientific">Otomys rat paramyxovirus</name>
    <dbReference type="NCBI Taxonomy" id="3141898"/>
    <lineage>
        <taxon>Viruses</taxon>
        <taxon>Riboviria</taxon>
        <taxon>Orthornavirae</taxon>
        <taxon>Negarnaviricota</taxon>
        <taxon>Haploviricotina</taxon>
        <taxon>Monjiviricetes</taxon>
        <taxon>Mononegavirales</taxon>
        <taxon>Paramyxoviridae</taxon>
    </lineage>
</organism>
<evidence type="ECO:0000256" key="11">
    <source>
        <dbReference type="ARBA" id="ARBA00022840"/>
    </source>
</evidence>
<evidence type="ECO:0000256" key="15">
    <source>
        <dbReference type="ARBA" id="ARBA00023268"/>
    </source>
</evidence>
<proteinExistence type="inferred from homology"/>
<keyword evidence="11 21" id="KW-0067">ATP-binding</keyword>
<comment type="similarity">
    <text evidence="2 21">Belongs to the paramyxovirus L protein family.</text>
</comment>
<dbReference type="InterPro" id="IPR025786">
    <property type="entry name" value="Mononega_L_MeTrfase"/>
</dbReference>
<evidence type="ECO:0000256" key="10">
    <source>
        <dbReference type="ARBA" id="ARBA00022801"/>
    </source>
</evidence>
<feature type="domain" description="RdRp catalytic" evidence="22">
    <location>
        <begin position="662"/>
        <end position="846"/>
    </location>
</feature>
<evidence type="ECO:0000259" key="22">
    <source>
        <dbReference type="PROSITE" id="PS50526"/>
    </source>
</evidence>
<keyword evidence="8 21" id="KW-0548">Nucleotidyltransferase</keyword>
<dbReference type="EC" id="2.7.7.48" evidence="21"/>
<evidence type="ECO:0000313" key="24">
    <source>
        <dbReference type="EMBL" id="XBH24250.1"/>
    </source>
</evidence>
<protein>
    <recommendedName>
        <fullName evidence="21">RNA-directed RNA polymerase L</fullName>
        <shortName evidence="21">Protein L</shortName>
    </recommendedName>
    <alternativeName>
        <fullName evidence="21">Large structural protein</fullName>
    </alternativeName>
    <alternativeName>
        <fullName evidence="21">Replicase</fullName>
    </alternativeName>
    <alternativeName>
        <fullName evidence="21">Transcriptase</fullName>
    </alternativeName>
    <domain>
        <recommendedName>
            <fullName evidence="21">RNA-directed RNA polymerase</fullName>
            <ecNumber evidence="21">2.7.7.48</ecNumber>
        </recommendedName>
    </domain>
    <domain>
        <recommendedName>
            <fullName evidence="21">GTP phosphohydrolase</fullName>
            <ecNumber evidence="21">3.6.1.-</ecNumber>
        </recommendedName>
    </domain>
    <domain>
        <recommendedName>
            <fullName evidence="21">GDP polyribonucleotidyltransferase</fullName>
            <ecNumber evidence="21">2.7.7.88</ecNumber>
        </recommendedName>
        <alternativeName>
            <fullName evidence="21">PRNTase</fullName>
        </alternativeName>
    </domain>
    <domain>
        <recommendedName>
            <fullName evidence="21">mRNA (nucleoside-2'-O-)-methyltransferase</fullName>
            <shortName evidence="21">N1-2'-O-MTase</shortName>
            <ecNumber evidence="21">2.1.1.-</ecNumber>
        </recommendedName>
    </domain>
    <domain>
        <recommendedName>
            <fullName evidence="21">mRNA (guanine-N(7)-)-methyltransferase</fullName>
            <shortName evidence="21">G-N7-MTase</shortName>
        </recommendedName>
    </domain>
</protein>
<comment type="catalytic activity">
    <reaction evidence="19">
        <text>a 5'-end (5'-triphosphoguanosine)-adenylyl-adenylyl-cytidylyl-adenosine in mRNA + 2 S-adenosyl-L-methionine = a 5'-end (N(7)-methyl 5'-triphosphoguanosine)-(2'-O-methyladenylyl)-adenylyl-cytidylyl-adenosine in mRNA + 2 S-adenosyl-L-homocysteine + H(+)</text>
        <dbReference type="Rhea" id="RHEA:65376"/>
        <dbReference type="Rhea" id="RHEA-COMP:16797"/>
        <dbReference type="Rhea" id="RHEA-COMP:16798"/>
        <dbReference type="ChEBI" id="CHEBI:15378"/>
        <dbReference type="ChEBI" id="CHEBI:57856"/>
        <dbReference type="ChEBI" id="CHEBI:59789"/>
        <dbReference type="ChEBI" id="CHEBI:156483"/>
        <dbReference type="ChEBI" id="CHEBI:156484"/>
        <dbReference type="EC" id="2.1.1.375"/>
    </reaction>
</comment>
<dbReference type="EC" id="2.7.7.88" evidence="21"/>
<dbReference type="GO" id="GO:0005524">
    <property type="term" value="F:ATP binding"/>
    <property type="evidence" value="ECO:0007669"/>
    <property type="project" value="UniProtKB-KW"/>
</dbReference>
<dbReference type="GO" id="GO:0044423">
    <property type="term" value="C:virion component"/>
    <property type="evidence" value="ECO:0007669"/>
    <property type="project" value="UniProtKB-KW"/>
</dbReference>
<comment type="catalytic activity">
    <reaction evidence="20 21">
        <text>GTP + H2O = GDP + phosphate + H(+)</text>
        <dbReference type="Rhea" id="RHEA:19669"/>
        <dbReference type="ChEBI" id="CHEBI:15377"/>
        <dbReference type="ChEBI" id="CHEBI:15378"/>
        <dbReference type="ChEBI" id="CHEBI:37565"/>
        <dbReference type="ChEBI" id="CHEBI:43474"/>
        <dbReference type="ChEBI" id="CHEBI:58189"/>
    </reaction>
</comment>
<evidence type="ECO:0000256" key="20">
    <source>
        <dbReference type="ARBA" id="ARBA00048548"/>
    </source>
</evidence>